<name>A0A200PU25_MACCD</name>
<dbReference type="OMA" id="KNACMEY"/>
<dbReference type="InterPro" id="IPR014756">
    <property type="entry name" value="Ig_E-set"/>
</dbReference>
<dbReference type="PANTHER" id="PTHR47342:SF1">
    <property type="entry name" value="PROTEIN PTST, CHLOROPLASTIC"/>
    <property type="match status" value="1"/>
</dbReference>
<organism evidence="3 4">
    <name type="scientific">Macleaya cordata</name>
    <name type="common">Five-seeded plume-poppy</name>
    <name type="synonym">Bocconia cordata</name>
    <dbReference type="NCBI Taxonomy" id="56857"/>
    <lineage>
        <taxon>Eukaryota</taxon>
        <taxon>Viridiplantae</taxon>
        <taxon>Streptophyta</taxon>
        <taxon>Embryophyta</taxon>
        <taxon>Tracheophyta</taxon>
        <taxon>Spermatophyta</taxon>
        <taxon>Magnoliopsida</taxon>
        <taxon>Ranunculales</taxon>
        <taxon>Papaveraceae</taxon>
        <taxon>Papaveroideae</taxon>
        <taxon>Macleaya</taxon>
    </lineage>
</organism>
<reference evidence="3 4" key="1">
    <citation type="journal article" date="2017" name="Mol. Plant">
        <title>The Genome of Medicinal Plant Macleaya cordata Provides New Insights into Benzylisoquinoline Alkaloids Metabolism.</title>
        <authorList>
            <person name="Liu X."/>
            <person name="Liu Y."/>
            <person name="Huang P."/>
            <person name="Ma Y."/>
            <person name="Qing Z."/>
            <person name="Tang Q."/>
            <person name="Cao H."/>
            <person name="Cheng P."/>
            <person name="Zheng Y."/>
            <person name="Yuan Z."/>
            <person name="Zhou Y."/>
            <person name="Liu J."/>
            <person name="Tang Z."/>
            <person name="Zhuo Y."/>
            <person name="Zhang Y."/>
            <person name="Yu L."/>
            <person name="Huang J."/>
            <person name="Yang P."/>
            <person name="Peng Q."/>
            <person name="Zhang J."/>
            <person name="Jiang W."/>
            <person name="Zhang Z."/>
            <person name="Lin K."/>
            <person name="Ro D.K."/>
            <person name="Chen X."/>
            <person name="Xiong X."/>
            <person name="Shang Y."/>
            <person name="Huang S."/>
            <person name="Zeng J."/>
        </authorList>
    </citation>
    <scope>NUCLEOTIDE SEQUENCE [LARGE SCALE GENOMIC DNA]</scope>
    <source>
        <strain evidence="4">cv. BLH2017</strain>
        <tissue evidence="3">Root</tissue>
    </source>
</reference>
<sequence>MASVSRWSPHGSWISLHSKALASEDIHRLSCNMAIHNLRRGYSQSLTLLRYASIGKYPTCQPSLRIFSMPVSLEDKPSSSSPEDESSINEFDPKDSSQKVLPQKLANEELMSLLTDSERSKLIRKLSEANQHNRFLKRQLQIKEDALLNFKSELAVMEFEIQALVTLAEEIAKTGIQPGSRKINGKYIHSHLISRLEAVHNKLKEQIKDVDVVQSKEVRLHWHGMAESVQVMGTFDGWSQGESLSPEYTDGEWRLSPELPTIGEGMLENNLLIEPSLSNQNHGIELSNQSAGRSGNESGNGSVGAAD</sequence>
<keyword evidence="4" id="KW-1185">Reference proteome</keyword>
<protein>
    <recommendedName>
        <fullName evidence="5">AMP-activated protein kinase glycogen-binding domain-containing protein</fullName>
    </recommendedName>
</protein>
<proteinExistence type="predicted"/>
<feature type="region of interest" description="Disordered" evidence="2">
    <location>
        <begin position="282"/>
        <end position="307"/>
    </location>
</feature>
<accession>A0A200PU25</accession>
<feature type="region of interest" description="Disordered" evidence="2">
    <location>
        <begin position="75"/>
        <end position="99"/>
    </location>
</feature>
<dbReference type="OrthoDB" id="531008at2759"/>
<dbReference type="Proteomes" id="UP000195402">
    <property type="component" value="Unassembled WGS sequence"/>
</dbReference>
<evidence type="ECO:0000313" key="3">
    <source>
        <dbReference type="EMBL" id="OVA01714.1"/>
    </source>
</evidence>
<evidence type="ECO:0008006" key="5">
    <source>
        <dbReference type="Google" id="ProtNLM"/>
    </source>
</evidence>
<feature type="compositionally biased region" description="Polar residues" evidence="2">
    <location>
        <begin position="282"/>
        <end position="300"/>
    </location>
</feature>
<feature type="coiled-coil region" evidence="1">
    <location>
        <begin position="119"/>
        <end position="146"/>
    </location>
</feature>
<dbReference type="InterPro" id="IPR013783">
    <property type="entry name" value="Ig-like_fold"/>
</dbReference>
<evidence type="ECO:0000313" key="4">
    <source>
        <dbReference type="Proteomes" id="UP000195402"/>
    </source>
</evidence>
<dbReference type="InParanoid" id="A0A200PU25"/>
<dbReference type="PANTHER" id="PTHR47342">
    <property type="entry name" value="PROTEIN PTST, CHLOROPLASTIC"/>
    <property type="match status" value="1"/>
</dbReference>
<gene>
    <name evidence="3" type="ORF">BVC80_9071g36</name>
</gene>
<evidence type="ECO:0000256" key="1">
    <source>
        <dbReference type="SAM" id="Coils"/>
    </source>
</evidence>
<dbReference type="Gene3D" id="2.60.40.10">
    <property type="entry name" value="Immunoglobulins"/>
    <property type="match status" value="1"/>
</dbReference>
<dbReference type="CDD" id="cd02859">
    <property type="entry name" value="E_set_AMPKbeta_like_N"/>
    <property type="match status" value="1"/>
</dbReference>
<dbReference type="SUPFAM" id="SSF81296">
    <property type="entry name" value="E set domains"/>
    <property type="match status" value="1"/>
</dbReference>
<evidence type="ECO:0000256" key="2">
    <source>
        <dbReference type="SAM" id="MobiDB-lite"/>
    </source>
</evidence>
<comment type="caution">
    <text evidence="3">The sequence shown here is derived from an EMBL/GenBank/DDBJ whole genome shotgun (WGS) entry which is preliminary data.</text>
</comment>
<dbReference type="AlphaFoldDB" id="A0A200PU25"/>
<dbReference type="STRING" id="56857.A0A200PU25"/>
<keyword evidence="1" id="KW-0175">Coiled coil</keyword>
<dbReference type="EMBL" id="MVGT01004039">
    <property type="protein sequence ID" value="OVA01714.1"/>
    <property type="molecule type" value="Genomic_DNA"/>
</dbReference>